<name>A0ABQ7UIP7_SOLTU</name>
<feature type="region of interest" description="Disordered" evidence="1">
    <location>
        <begin position="172"/>
        <end position="200"/>
    </location>
</feature>
<gene>
    <name evidence="2" type="ORF">KY290_028710</name>
</gene>
<feature type="compositionally biased region" description="Polar residues" evidence="1">
    <location>
        <begin position="7"/>
        <end position="18"/>
    </location>
</feature>
<evidence type="ECO:0000313" key="2">
    <source>
        <dbReference type="EMBL" id="KAH0749478.1"/>
    </source>
</evidence>
<sequence>MVIEEGSGTSAPIASTGSGRVDIDRNHPLFLHPNDTPGGSNLRGNYGKGVVIGGSTSHGGGGTSHGESGTSYSGGGTSHGGTSTRYAGGGMNSGNTSSGGNYFNRQPSNNSVKPPRKHTLVYEFCSYNGHTKKNYYKLIGYPPDWPKSKKKGEGQFANQVINYEELDYDMNFSKPSFSQGSSSHASTSQQQQSLPPHFTQ</sequence>
<accession>A0ABQ7UIP7</accession>
<reference evidence="2 3" key="1">
    <citation type="journal article" date="2021" name="bioRxiv">
        <title>Chromosome-scale and haplotype-resolved genome assembly of a tetraploid potato cultivar.</title>
        <authorList>
            <person name="Sun H."/>
            <person name="Jiao W.-B."/>
            <person name="Krause K."/>
            <person name="Campoy J.A."/>
            <person name="Goel M."/>
            <person name="Folz-Donahue K."/>
            <person name="Kukat C."/>
            <person name="Huettel B."/>
            <person name="Schneeberger K."/>
        </authorList>
    </citation>
    <scope>NUCLEOTIDE SEQUENCE [LARGE SCALE GENOMIC DNA]</scope>
    <source>
        <strain evidence="2">SolTubOtavaFocal</strain>
        <tissue evidence="2">Leaves</tissue>
    </source>
</reference>
<feature type="region of interest" description="Disordered" evidence="1">
    <location>
        <begin position="1"/>
        <end position="115"/>
    </location>
</feature>
<evidence type="ECO:0000313" key="3">
    <source>
        <dbReference type="Proteomes" id="UP000826656"/>
    </source>
</evidence>
<protein>
    <submittedName>
        <fullName evidence="2">Uncharacterized protein</fullName>
    </submittedName>
</protein>
<feature type="compositionally biased region" description="Polar residues" evidence="1">
    <location>
        <begin position="103"/>
        <end position="112"/>
    </location>
</feature>
<proteinExistence type="predicted"/>
<dbReference type="Proteomes" id="UP000826656">
    <property type="component" value="Unassembled WGS sequence"/>
</dbReference>
<organism evidence="2 3">
    <name type="scientific">Solanum tuberosum</name>
    <name type="common">Potato</name>
    <dbReference type="NCBI Taxonomy" id="4113"/>
    <lineage>
        <taxon>Eukaryota</taxon>
        <taxon>Viridiplantae</taxon>
        <taxon>Streptophyta</taxon>
        <taxon>Embryophyta</taxon>
        <taxon>Tracheophyta</taxon>
        <taxon>Spermatophyta</taxon>
        <taxon>Magnoliopsida</taxon>
        <taxon>eudicotyledons</taxon>
        <taxon>Gunneridae</taxon>
        <taxon>Pentapetalae</taxon>
        <taxon>asterids</taxon>
        <taxon>lamiids</taxon>
        <taxon>Solanales</taxon>
        <taxon>Solanaceae</taxon>
        <taxon>Solanoideae</taxon>
        <taxon>Solaneae</taxon>
        <taxon>Solanum</taxon>
    </lineage>
</organism>
<feature type="compositionally biased region" description="Low complexity" evidence="1">
    <location>
        <begin position="173"/>
        <end position="193"/>
    </location>
</feature>
<feature type="compositionally biased region" description="Gly residues" evidence="1">
    <location>
        <begin position="46"/>
        <end position="64"/>
    </location>
</feature>
<dbReference type="EMBL" id="JAIVGD010000019">
    <property type="protein sequence ID" value="KAH0749478.1"/>
    <property type="molecule type" value="Genomic_DNA"/>
</dbReference>
<evidence type="ECO:0000256" key="1">
    <source>
        <dbReference type="SAM" id="MobiDB-lite"/>
    </source>
</evidence>
<keyword evidence="3" id="KW-1185">Reference proteome</keyword>
<comment type="caution">
    <text evidence="2">The sequence shown here is derived from an EMBL/GenBank/DDBJ whole genome shotgun (WGS) entry which is preliminary data.</text>
</comment>